<dbReference type="InterPro" id="IPR012338">
    <property type="entry name" value="Beta-lactam/transpept-like"/>
</dbReference>
<dbReference type="Gene3D" id="3.40.710.10">
    <property type="entry name" value="DD-peptidase/beta-lactamase superfamily"/>
    <property type="match status" value="1"/>
</dbReference>
<dbReference type="AlphaFoldDB" id="A0A0M0K1B9"/>
<comment type="caution">
    <text evidence="3">The sequence shown here is derived from an EMBL/GenBank/DDBJ whole genome shotgun (WGS) entry which is preliminary data.</text>
</comment>
<feature type="region of interest" description="Disordered" evidence="1">
    <location>
        <begin position="491"/>
        <end position="554"/>
    </location>
</feature>
<protein>
    <submittedName>
        <fullName evidence="3">Beta-lactamase</fullName>
    </submittedName>
</protein>
<dbReference type="InterPro" id="IPR050789">
    <property type="entry name" value="Diverse_Enzym_Activities"/>
</dbReference>
<dbReference type="PANTHER" id="PTHR43283:SF7">
    <property type="entry name" value="BETA-LACTAMASE-RELATED DOMAIN-CONTAINING PROTEIN"/>
    <property type="match status" value="1"/>
</dbReference>
<organism evidence="3 4">
    <name type="scientific">Chrysochromulina tobinii</name>
    <dbReference type="NCBI Taxonomy" id="1460289"/>
    <lineage>
        <taxon>Eukaryota</taxon>
        <taxon>Haptista</taxon>
        <taxon>Haptophyta</taxon>
        <taxon>Prymnesiophyceae</taxon>
        <taxon>Prymnesiales</taxon>
        <taxon>Chrysochromulinaceae</taxon>
        <taxon>Chrysochromulina</taxon>
    </lineage>
</organism>
<dbReference type="PANTHER" id="PTHR43283">
    <property type="entry name" value="BETA-LACTAMASE-RELATED"/>
    <property type="match status" value="1"/>
</dbReference>
<evidence type="ECO:0000313" key="3">
    <source>
        <dbReference type="EMBL" id="KOO32599.1"/>
    </source>
</evidence>
<dbReference type="EMBL" id="JWZX01001729">
    <property type="protein sequence ID" value="KOO32599.1"/>
    <property type="molecule type" value="Genomic_DNA"/>
</dbReference>
<name>A0A0M0K1B9_9EUKA</name>
<accession>A0A0M0K1B9</accession>
<dbReference type="InterPro" id="IPR001466">
    <property type="entry name" value="Beta-lactam-related"/>
</dbReference>
<evidence type="ECO:0000313" key="4">
    <source>
        <dbReference type="Proteomes" id="UP000037460"/>
    </source>
</evidence>
<evidence type="ECO:0000259" key="2">
    <source>
        <dbReference type="Pfam" id="PF00144"/>
    </source>
</evidence>
<dbReference type="SUPFAM" id="SSF56601">
    <property type="entry name" value="beta-lactamase/transpeptidase-like"/>
    <property type="match status" value="1"/>
</dbReference>
<dbReference type="Pfam" id="PF00144">
    <property type="entry name" value="Beta-lactamase"/>
    <property type="match status" value="1"/>
</dbReference>
<proteinExistence type="predicted"/>
<reference evidence="4" key="1">
    <citation type="journal article" date="2015" name="PLoS Genet.">
        <title>Genome Sequence and Transcriptome Analyses of Chrysochromulina tobin: Metabolic Tools for Enhanced Algal Fitness in the Prominent Order Prymnesiales (Haptophyceae).</title>
        <authorList>
            <person name="Hovde B.T."/>
            <person name="Deodato C.R."/>
            <person name="Hunsperger H.M."/>
            <person name="Ryken S.A."/>
            <person name="Yost W."/>
            <person name="Jha R.K."/>
            <person name="Patterson J."/>
            <person name="Monnat R.J. Jr."/>
            <person name="Barlow S.B."/>
            <person name="Starkenburg S.R."/>
            <person name="Cattolico R.A."/>
        </authorList>
    </citation>
    <scope>NUCLEOTIDE SEQUENCE</scope>
    <source>
        <strain evidence="4">CCMP291</strain>
    </source>
</reference>
<feature type="domain" description="Beta-lactamase-related" evidence="2">
    <location>
        <begin position="69"/>
        <end position="314"/>
    </location>
</feature>
<dbReference type="OrthoDB" id="435297at2759"/>
<keyword evidence="4" id="KW-1185">Reference proteome</keyword>
<evidence type="ECO:0000256" key="1">
    <source>
        <dbReference type="SAM" id="MobiDB-lite"/>
    </source>
</evidence>
<gene>
    <name evidence="3" type="ORF">Ctob_009450</name>
</gene>
<dbReference type="Proteomes" id="UP000037460">
    <property type="component" value="Unassembled WGS sequence"/>
</dbReference>
<feature type="non-terminal residue" evidence="3">
    <location>
        <position position="554"/>
    </location>
</feature>
<sequence>MLLRSDGFATDLQESTSFTSAPGWTASIYGPGPGDWLYEDDAQARGPEALGFATAARHIAAALPHRFCFLVVRDGELIHESYPDARHTAQSMHRTQSLGKTIIASLFGVAVQQGLLDIDVPLWSYGVQTNLELWNRTGINYWPLVTTRHLLSMSSGFGRAPPGTVFTYDSEEYTQHLSFLLEAITGGEAPIAWATRNYAIPLGVPELFLYDGLVYDIGGNISAGGGQMVSCRDVARVGALIVQRGVWRNAQGEAYQMMPEWYARAMLAPSFPDMAPAYGFFIWLNTNMADYRSSASAAYGTEFSGSGCCAPRWGTSFQCDAASLLRYAGQWPYCSIDASQLDGGSATRTATCGNCCSARELPTGGSSWRRTPPCSLRIPAYEDSVKHCDEGSSIGFRMRFSGGFIETSMTADETPPDYPHVRAPDDLALAIGQFTQVMLLVPSLKLTVISFGFSSMMSASCWHGSNDGAVAALIWNLISPVITAVDNGTVTSTGTSAGMTAPDGFRRSTTSCRAPGCGPSAFSSAPKPTPDPKPDQMPDPEPDQPPDQKPDHDP</sequence>